<proteinExistence type="predicted"/>
<feature type="transmembrane region" description="Helical" evidence="2">
    <location>
        <begin position="86"/>
        <end position="104"/>
    </location>
</feature>
<dbReference type="AlphaFoldDB" id="A0A834WWM0"/>
<organism evidence="3 4">
    <name type="scientific">Senna tora</name>
    <dbReference type="NCBI Taxonomy" id="362788"/>
    <lineage>
        <taxon>Eukaryota</taxon>
        <taxon>Viridiplantae</taxon>
        <taxon>Streptophyta</taxon>
        <taxon>Embryophyta</taxon>
        <taxon>Tracheophyta</taxon>
        <taxon>Spermatophyta</taxon>
        <taxon>Magnoliopsida</taxon>
        <taxon>eudicotyledons</taxon>
        <taxon>Gunneridae</taxon>
        <taxon>Pentapetalae</taxon>
        <taxon>rosids</taxon>
        <taxon>fabids</taxon>
        <taxon>Fabales</taxon>
        <taxon>Fabaceae</taxon>
        <taxon>Caesalpinioideae</taxon>
        <taxon>Cassia clade</taxon>
        <taxon>Senna</taxon>
    </lineage>
</organism>
<sequence>MVVLPLIMTMITTTGKCKCESDHSTVPLVGVGDAPHHEYCSNMLEMREGDYFGSGSSRNKTTSCGEATRVMDHVSSDAPGGLGPEVLIPLIIVTIFLVFACQLVPKAKPEYHGNHKHPQATEHNIEKTGKLDKINLHSHSVLVRGIVALWLLVSLLLLLISLFFAFQPLPPALPLAFVLLPFHQLASHVPCVTGSNATPVAQPSHLCSSPLPSLQCPCKPHPAIAGSFHMTVWPQIPMKQSAFLRPRVLLCSLLAPPPSLLTEESSDSEEEFDDVEDSYPSLEATSEPFPPEPRKKSKPAARLLDLRWPCFLGEGKAEDCSEPISEPDLPEPEHWDWRSEAFLANESPSSSISFSILFTLLSIPEVKDRLDIFLKAIVMKIDNQI</sequence>
<accession>A0A834WWM0</accession>
<evidence type="ECO:0000256" key="1">
    <source>
        <dbReference type="SAM" id="MobiDB-lite"/>
    </source>
</evidence>
<feature type="transmembrane region" description="Helical" evidence="2">
    <location>
        <begin position="141"/>
        <end position="166"/>
    </location>
</feature>
<name>A0A834WWM0_9FABA</name>
<feature type="compositionally biased region" description="Acidic residues" evidence="1">
    <location>
        <begin position="264"/>
        <end position="277"/>
    </location>
</feature>
<evidence type="ECO:0000313" key="4">
    <source>
        <dbReference type="Proteomes" id="UP000634136"/>
    </source>
</evidence>
<reference evidence="3" key="1">
    <citation type="submission" date="2020-09" db="EMBL/GenBank/DDBJ databases">
        <title>Genome-Enabled Discovery of Anthraquinone Biosynthesis in Senna tora.</title>
        <authorList>
            <person name="Kang S.-H."/>
            <person name="Pandey R.P."/>
            <person name="Lee C.-M."/>
            <person name="Sim J.-S."/>
            <person name="Jeong J.-T."/>
            <person name="Choi B.-S."/>
            <person name="Jung M."/>
            <person name="Ginzburg D."/>
            <person name="Zhao K."/>
            <person name="Won S.Y."/>
            <person name="Oh T.-J."/>
            <person name="Yu Y."/>
            <person name="Kim N.-H."/>
            <person name="Lee O.R."/>
            <person name="Lee T.-H."/>
            <person name="Bashyal P."/>
            <person name="Kim T.-S."/>
            <person name="Lee W.-H."/>
            <person name="Kawkins C."/>
            <person name="Kim C.-K."/>
            <person name="Kim J.S."/>
            <person name="Ahn B.O."/>
            <person name="Rhee S.Y."/>
            <person name="Sohng J.K."/>
        </authorList>
    </citation>
    <scope>NUCLEOTIDE SEQUENCE</scope>
    <source>
        <tissue evidence="3">Leaf</tissue>
    </source>
</reference>
<dbReference type="EMBL" id="JAAIUW010000005">
    <property type="protein sequence ID" value="KAF7833844.1"/>
    <property type="molecule type" value="Genomic_DNA"/>
</dbReference>
<keyword evidence="2" id="KW-0472">Membrane</keyword>
<gene>
    <name evidence="3" type="ORF">G2W53_016177</name>
</gene>
<feature type="region of interest" description="Disordered" evidence="1">
    <location>
        <begin position="261"/>
        <end position="298"/>
    </location>
</feature>
<comment type="caution">
    <text evidence="3">The sequence shown here is derived from an EMBL/GenBank/DDBJ whole genome shotgun (WGS) entry which is preliminary data.</text>
</comment>
<keyword evidence="2" id="KW-1133">Transmembrane helix</keyword>
<protein>
    <submittedName>
        <fullName evidence="3">Uncharacterized protein</fullName>
    </submittedName>
</protein>
<dbReference type="Proteomes" id="UP000634136">
    <property type="component" value="Unassembled WGS sequence"/>
</dbReference>
<keyword evidence="4" id="KW-1185">Reference proteome</keyword>
<keyword evidence="2" id="KW-0812">Transmembrane</keyword>
<evidence type="ECO:0000313" key="3">
    <source>
        <dbReference type="EMBL" id="KAF7833844.1"/>
    </source>
</evidence>
<evidence type="ECO:0000256" key="2">
    <source>
        <dbReference type="SAM" id="Phobius"/>
    </source>
</evidence>